<dbReference type="InterPro" id="IPR012334">
    <property type="entry name" value="Pectin_lyas_fold"/>
</dbReference>
<reference evidence="3" key="1">
    <citation type="submission" date="2020-02" db="EMBL/GenBank/DDBJ databases">
        <authorList>
            <person name="Scholz U."/>
            <person name="Mascher M."/>
            <person name="Fiebig A."/>
        </authorList>
    </citation>
    <scope>NUCLEOTIDE SEQUENCE</scope>
</reference>
<dbReference type="SUPFAM" id="SSF51126">
    <property type="entry name" value="Pectin lyase-like"/>
    <property type="match status" value="1"/>
</dbReference>
<proteinExistence type="predicted"/>
<dbReference type="Proteomes" id="UP000663760">
    <property type="component" value="Chromosome 11"/>
</dbReference>
<evidence type="ECO:0000256" key="2">
    <source>
        <dbReference type="SAM" id="SignalP"/>
    </source>
</evidence>
<evidence type="ECO:0000313" key="3">
    <source>
        <dbReference type="EMBL" id="CAA7405531.1"/>
    </source>
</evidence>
<dbReference type="PANTHER" id="PTHR33928:SF7">
    <property type="entry name" value="POLYGALACTURONASE QRT3"/>
    <property type="match status" value="1"/>
</dbReference>
<evidence type="ECO:0000256" key="1">
    <source>
        <dbReference type="SAM" id="MobiDB-lite"/>
    </source>
</evidence>
<sequence>MVVVRWGNGGGDCSPRWGVSVVVAAVLVAVGSALAGADAGEVTVAGALPRILHAHVGKVHRPRPPHFSPPKIATDGALSQVSPAGTSRPSRVFHVTEFGADPTGTKDSTQAISDAVAGAMKAASPGRTLFTGIADLGGAEIHLDGGVYILRRPLRLPPSIGNLKIHGGSLVAADDFPAEGYLIELSAAATNTSSSQLNYEYITLRDLVLDANYRGGGAAIVNSLRTTVDNCYVIHFATDGVLVRGGHETFIRSSFLGQHITAGGDPAEKDFSGVAINLAGNDNAVTDVAIFSAATGVLVTGQANILTGVHCYNKATGFGGVGIHLRLPGLTQTRIIGCYLDFTGIVAEDPVELLVAGSFFLGDANIVLRSVNGVVSGVNVVDNMFSGSGKGVEIVRLDESTRRFTAVEQVVVGRNAVVGMKERATFAKGVASGEGRSWVVDFSSLLLFPDRIESLQYTLAVTGGAADAPPPVPFTAHGVRNVSGNRVVVESQVPVSATVYASVDQFLGASG</sequence>
<feature type="signal peptide" evidence="2">
    <location>
        <begin position="1"/>
        <end position="39"/>
    </location>
</feature>
<gene>
    <name evidence="3" type="ORF">SI8410_11016209</name>
</gene>
<dbReference type="Gene3D" id="2.160.20.10">
    <property type="entry name" value="Single-stranded right-handed beta-helix, Pectin lyase-like"/>
    <property type="match status" value="1"/>
</dbReference>
<accession>A0A7I8L670</accession>
<keyword evidence="2" id="KW-0732">Signal</keyword>
<dbReference type="GO" id="GO:0004650">
    <property type="term" value="F:polygalacturonase activity"/>
    <property type="evidence" value="ECO:0007669"/>
    <property type="project" value="InterPro"/>
</dbReference>
<dbReference type="AlphaFoldDB" id="A0A7I8L670"/>
<feature type="chain" id="PRO_5029663188" evidence="2">
    <location>
        <begin position="40"/>
        <end position="511"/>
    </location>
</feature>
<feature type="compositionally biased region" description="Polar residues" evidence="1">
    <location>
        <begin position="77"/>
        <end position="88"/>
    </location>
</feature>
<dbReference type="SMART" id="SM00710">
    <property type="entry name" value="PbH1"/>
    <property type="match status" value="3"/>
</dbReference>
<name>A0A7I8L670_SPIIN</name>
<evidence type="ECO:0000313" key="4">
    <source>
        <dbReference type="Proteomes" id="UP000663760"/>
    </source>
</evidence>
<dbReference type="InterPro" id="IPR006626">
    <property type="entry name" value="PbH1"/>
</dbReference>
<keyword evidence="4" id="KW-1185">Reference proteome</keyword>
<dbReference type="InterPro" id="IPR011050">
    <property type="entry name" value="Pectin_lyase_fold/virulence"/>
</dbReference>
<feature type="region of interest" description="Disordered" evidence="1">
    <location>
        <begin position="59"/>
        <end position="88"/>
    </location>
</feature>
<organism evidence="3 4">
    <name type="scientific">Spirodela intermedia</name>
    <name type="common">Intermediate duckweed</name>
    <dbReference type="NCBI Taxonomy" id="51605"/>
    <lineage>
        <taxon>Eukaryota</taxon>
        <taxon>Viridiplantae</taxon>
        <taxon>Streptophyta</taxon>
        <taxon>Embryophyta</taxon>
        <taxon>Tracheophyta</taxon>
        <taxon>Spermatophyta</taxon>
        <taxon>Magnoliopsida</taxon>
        <taxon>Liliopsida</taxon>
        <taxon>Araceae</taxon>
        <taxon>Lemnoideae</taxon>
        <taxon>Spirodela</taxon>
    </lineage>
</organism>
<dbReference type="EMBL" id="LR746274">
    <property type="protein sequence ID" value="CAA7405531.1"/>
    <property type="molecule type" value="Genomic_DNA"/>
</dbReference>
<protein>
    <submittedName>
        <fullName evidence="3">Uncharacterized protein</fullName>
    </submittedName>
</protein>
<dbReference type="PANTHER" id="PTHR33928">
    <property type="entry name" value="POLYGALACTURONASE QRT3"/>
    <property type="match status" value="1"/>
</dbReference>
<dbReference type="InterPro" id="IPR039279">
    <property type="entry name" value="QRT3-like"/>
</dbReference>
<dbReference type="OrthoDB" id="1046782at2759"/>